<gene>
    <name evidence="9" type="ORF">PBRA_008980</name>
    <name evidence="10" type="ORF">PLBR_LOCUS2981</name>
</gene>
<accession>A0A0G4J522</accession>
<dbReference type="GO" id="GO:0005524">
    <property type="term" value="F:ATP binding"/>
    <property type="evidence" value="ECO:0007669"/>
    <property type="project" value="UniProtKB-KW"/>
</dbReference>
<evidence type="ECO:0000259" key="8">
    <source>
        <dbReference type="PROSITE" id="PS51285"/>
    </source>
</evidence>
<dbReference type="GO" id="GO:0004674">
    <property type="term" value="F:protein serine/threonine kinase activity"/>
    <property type="evidence" value="ECO:0007669"/>
    <property type="project" value="UniProtKB-KW"/>
</dbReference>
<organism evidence="9 11">
    <name type="scientific">Plasmodiophora brassicae</name>
    <name type="common">Clubroot disease agent</name>
    <dbReference type="NCBI Taxonomy" id="37360"/>
    <lineage>
        <taxon>Eukaryota</taxon>
        <taxon>Sar</taxon>
        <taxon>Rhizaria</taxon>
        <taxon>Endomyxa</taxon>
        <taxon>Phytomyxea</taxon>
        <taxon>Plasmodiophorida</taxon>
        <taxon>Plasmodiophoridae</taxon>
        <taxon>Plasmodiophora</taxon>
    </lineage>
</organism>
<evidence type="ECO:0000256" key="1">
    <source>
        <dbReference type="ARBA" id="ARBA00022527"/>
    </source>
</evidence>
<reference evidence="9 11" key="1">
    <citation type="submission" date="2015-02" db="EMBL/GenBank/DDBJ databases">
        <authorList>
            <person name="Chooi Y.-H."/>
        </authorList>
    </citation>
    <scope>NUCLEOTIDE SEQUENCE [LARGE SCALE GENOMIC DNA]</scope>
    <source>
        <strain evidence="9">E3</strain>
    </source>
</reference>
<keyword evidence="1" id="KW-0723">Serine/threonine-protein kinase</keyword>
<dbReference type="SUPFAM" id="SSF56112">
    <property type="entry name" value="Protein kinase-like (PK-like)"/>
    <property type="match status" value="1"/>
</dbReference>
<dbReference type="SMR" id="A0A0G4J522"/>
<feature type="chain" id="PRO_5036293216" description="Protein kinase domain-containing protein" evidence="6">
    <location>
        <begin position="29"/>
        <end position="375"/>
    </location>
</feature>
<evidence type="ECO:0000313" key="11">
    <source>
        <dbReference type="Proteomes" id="UP000039324"/>
    </source>
</evidence>
<dbReference type="InterPro" id="IPR011009">
    <property type="entry name" value="Kinase-like_dom_sf"/>
</dbReference>
<dbReference type="PANTHER" id="PTHR24353">
    <property type="entry name" value="CYCLIC NUCLEOTIDE-DEPENDENT PROTEIN KINASE"/>
    <property type="match status" value="1"/>
</dbReference>
<dbReference type="Gene3D" id="1.10.510.10">
    <property type="entry name" value="Transferase(Phosphotransferase) domain 1"/>
    <property type="match status" value="1"/>
</dbReference>
<reference evidence="10 12" key="2">
    <citation type="submission" date="2018-03" db="EMBL/GenBank/DDBJ databases">
        <authorList>
            <person name="Fogelqvist J."/>
        </authorList>
    </citation>
    <scope>NUCLEOTIDE SEQUENCE [LARGE SCALE GENOMIC DNA]</scope>
</reference>
<dbReference type="AlphaFoldDB" id="A0A0G4J522"/>
<evidence type="ECO:0000256" key="6">
    <source>
        <dbReference type="SAM" id="SignalP"/>
    </source>
</evidence>
<dbReference type="InterPro" id="IPR000961">
    <property type="entry name" value="AGC-kinase_C"/>
</dbReference>
<dbReference type="SMART" id="SM00220">
    <property type="entry name" value="S_TKc"/>
    <property type="match status" value="1"/>
</dbReference>
<evidence type="ECO:0000313" key="10">
    <source>
        <dbReference type="EMBL" id="SPQ95766.1"/>
    </source>
</evidence>
<dbReference type="OrthoDB" id="417954at2759"/>
<evidence type="ECO:0000313" key="9">
    <source>
        <dbReference type="EMBL" id="CEP02396.1"/>
    </source>
</evidence>
<dbReference type="OMA" id="ANEWKMA"/>
<evidence type="ECO:0008006" key="13">
    <source>
        <dbReference type="Google" id="ProtNLM"/>
    </source>
</evidence>
<feature type="signal peptide" evidence="6">
    <location>
        <begin position="1"/>
        <end position="28"/>
    </location>
</feature>
<keyword evidence="4" id="KW-0418">Kinase</keyword>
<proteinExistence type="predicted"/>
<evidence type="ECO:0000256" key="5">
    <source>
        <dbReference type="ARBA" id="ARBA00022840"/>
    </source>
</evidence>
<evidence type="ECO:0000313" key="12">
    <source>
        <dbReference type="Proteomes" id="UP000290189"/>
    </source>
</evidence>
<dbReference type="Proteomes" id="UP000290189">
    <property type="component" value="Unassembled WGS sequence"/>
</dbReference>
<dbReference type="Pfam" id="PF00069">
    <property type="entry name" value="Pkinase"/>
    <property type="match status" value="1"/>
</dbReference>
<geneLocation type="mitochondrion" evidence="10"/>
<keyword evidence="10" id="KW-0496">Mitochondrion</keyword>
<evidence type="ECO:0000256" key="4">
    <source>
        <dbReference type="ARBA" id="ARBA00022777"/>
    </source>
</evidence>
<keyword evidence="2" id="KW-0808">Transferase</keyword>
<dbReference type="PROSITE" id="PS51285">
    <property type="entry name" value="AGC_KINASE_CTER"/>
    <property type="match status" value="1"/>
</dbReference>
<keyword evidence="6" id="KW-0732">Signal</keyword>
<evidence type="ECO:0000256" key="3">
    <source>
        <dbReference type="ARBA" id="ARBA00022741"/>
    </source>
</evidence>
<feature type="domain" description="AGC-kinase C-terminal" evidence="8">
    <location>
        <begin position="322"/>
        <end position="375"/>
    </location>
</feature>
<dbReference type="EMBL" id="CDSF01000126">
    <property type="protein sequence ID" value="CEP02396.1"/>
    <property type="molecule type" value="Genomic_DNA"/>
</dbReference>
<feature type="domain" description="Protein kinase" evidence="7">
    <location>
        <begin position="40"/>
        <end position="313"/>
    </location>
</feature>
<evidence type="ECO:0000256" key="2">
    <source>
        <dbReference type="ARBA" id="ARBA00022679"/>
    </source>
</evidence>
<keyword evidence="3" id="KW-0547">Nucleotide-binding</keyword>
<dbReference type="EMBL" id="OVEO01000004">
    <property type="protein sequence ID" value="SPQ95766.1"/>
    <property type="molecule type" value="Genomic_DNA"/>
</dbReference>
<dbReference type="STRING" id="37360.A0A0G4J522"/>
<protein>
    <recommendedName>
        <fullName evidence="13">Protein kinase domain-containing protein</fullName>
    </recommendedName>
</protein>
<sequence>MLAGSNINYAFAVIAVFVAVLAVAASRGEPPPKPCKVDDFELIKAIGGTKDKTMVYLVKHKTNKRPYAMKKYSKQKMSLRARLERDALLDVVRDTPGVVEAYCAMHDDNYAYIVMEYVPGGDLFTITRGTKPTEEMLKFYVASIALILEDIHRKGAIHCSVLPENVVLDENGYVRLVDWATSTTWQPGVNARVFQGTTEFCAPEVIATHRDFPSLGLSAPRDGYTGAADWWSLGIFICDLFESGSPFRTDGRDYADANEWKMAVFRKILTTAEDEIQVPRSLPPGAYDLVRGLLRHNPEERLSLNGIKSHEWFVTNHSTNFVGFNWEALSACVMSAPYKPRLVDPFDTTNFSDDVLELPPATSIDDQQWSGFDKD</sequence>
<dbReference type="Proteomes" id="UP000039324">
    <property type="component" value="Unassembled WGS sequence"/>
</dbReference>
<dbReference type="PROSITE" id="PS50011">
    <property type="entry name" value="PROTEIN_KINASE_DOM"/>
    <property type="match status" value="1"/>
</dbReference>
<name>A0A0G4J522_PLABS</name>
<dbReference type="InterPro" id="IPR000719">
    <property type="entry name" value="Prot_kinase_dom"/>
</dbReference>
<dbReference type="Gene3D" id="3.30.200.20">
    <property type="entry name" value="Phosphorylase Kinase, domain 1"/>
    <property type="match status" value="1"/>
</dbReference>
<keyword evidence="5" id="KW-0067">ATP-binding</keyword>
<keyword evidence="11" id="KW-1185">Reference proteome</keyword>
<evidence type="ECO:0000259" key="7">
    <source>
        <dbReference type="PROSITE" id="PS50011"/>
    </source>
</evidence>